<evidence type="ECO:0000313" key="2">
    <source>
        <dbReference type="Proteomes" id="UP000291020"/>
    </source>
</evidence>
<reference evidence="2" key="1">
    <citation type="journal article" date="2017" name="PLoS ONE">
        <title>The Agassiz's desert tortoise genome provides a resource for the conservation of a threatened species.</title>
        <authorList>
            <person name="Tollis M."/>
            <person name="DeNardo D.F."/>
            <person name="Cornelius J.A."/>
            <person name="Dolby G.A."/>
            <person name="Edwards T."/>
            <person name="Henen B.T."/>
            <person name="Karl A.E."/>
            <person name="Murphy R.W."/>
            <person name="Kusumi K."/>
        </authorList>
    </citation>
    <scope>NUCLEOTIDE SEQUENCE [LARGE SCALE GENOMIC DNA]</scope>
</reference>
<dbReference type="AlphaFoldDB" id="A0A452HNH1"/>
<reference evidence="1" key="2">
    <citation type="submission" date="2025-08" db="UniProtKB">
        <authorList>
            <consortium name="Ensembl"/>
        </authorList>
    </citation>
    <scope>IDENTIFICATION</scope>
</reference>
<proteinExistence type="predicted"/>
<keyword evidence="2" id="KW-1185">Reference proteome</keyword>
<name>A0A452HNH1_9SAUR</name>
<protein>
    <submittedName>
        <fullName evidence="1">Uncharacterized protein</fullName>
    </submittedName>
</protein>
<organism evidence="1 2">
    <name type="scientific">Gopherus agassizii</name>
    <name type="common">Agassiz's desert tortoise</name>
    <dbReference type="NCBI Taxonomy" id="38772"/>
    <lineage>
        <taxon>Eukaryota</taxon>
        <taxon>Metazoa</taxon>
        <taxon>Chordata</taxon>
        <taxon>Craniata</taxon>
        <taxon>Vertebrata</taxon>
        <taxon>Euteleostomi</taxon>
        <taxon>Archelosauria</taxon>
        <taxon>Testudinata</taxon>
        <taxon>Testudines</taxon>
        <taxon>Cryptodira</taxon>
        <taxon>Durocryptodira</taxon>
        <taxon>Testudinoidea</taxon>
        <taxon>Testudinidae</taxon>
        <taxon>Gopherus</taxon>
    </lineage>
</organism>
<evidence type="ECO:0000313" key="1">
    <source>
        <dbReference type="Ensembl" id="ENSGAGP00000016544.1"/>
    </source>
</evidence>
<sequence>MCVKHCQCHCKDTCCTQLILLLFTEPQEGSLAGGTWITLTLDGLTSPQLQFMYSTSGSLLEVSLVSPILPPVRCDVHPVYFDVSIIRCKTRYDTLLKRFRKDFLGRRCPRKTCEDVFLLFSECVLASMTPKLSVTLLSARQYQEINQGRCSISVCYRSGINHTESNAFT</sequence>
<accession>A0A452HNH1</accession>
<dbReference type="Proteomes" id="UP000291020">
    <property type="component" value="Unassembled WGS sequence"/>
</dbReference>
<dbReference type="Ensembl" id="ENSGAGT00000018880.1">
    <property type="protein sequence ID" value="ENSGAGP00000016544.1"/>
    <property type="gene ID" value="ENSGAGG00000012371.1"/>
</dbReference>
<dbReference type="STRING" id="38772.ENSGAGP00000016544"/>
<reference evidence="1" key="3">
    <citation type="submission" date="2025-09" db="UniProtKB">
        <authorList>
            <consortium name="Ensembl"/>
        </authorList>
    </citation>
    <scope>IDENTIFICATION</scope>
</reference>